<sequence length="73" mass="8220">MVCHGIPLCGGVPREGSCRTGMTRRRREPRIQRTRLPRVTPGLGHLADRPESEQRQSTRQARRGLPAAGHRIE</sequence>
<comment type="caution">
    <text evidence="2">The sequence shown here is derived from an EMBL/GenBank/DDBJ whole genome shotgun (WGS) entry which is preliminary data.</text>
</comment>
<gene>
    <name evidence="2" type="ORF">SCOCK_140137</name>
</gene>
<evidence type="ECO:0000313" key="3">
    <source>
        <dbReference type="Proteomes" id="UP001152519"/>
    </source>
</evidence>
<keyword evidence="2" id="KW-0396">Initiation factor</keyword>
<evidence type="ECO:0000256" key="1">
    <source>
        <dbReference type="SAM" id="MobiDB-lite"/>
    </source>
</evidence>
<feature type="region of interest" description="Disordered" evidence="1">
    <location>
        <begin position="35"/>
        <end position="73"/>
    </location>
</feature>
<evidence type="ECO:0000313" key="2">
    <source>
        <dbReference type="EMBL" id="CAG6391939.1"/>
    </source>
</evidence>
<dbReference type="EMBL" id="CAJSLV010000042">
    <property type="protein sequence ID" value="CAG6391939.1"/>
    <property type="molecule type" value="Genomic_DNA"/>
</dbReference>
<keyword evidence="3" id="KW-1185">Reference proteome</keyword>
<protein>
    <submittedName>
        <fullName evidence="2">Eukaryotic translation initiation factor 4B</fullName>
    </submittedName>
</protein>
<keyword evidence="2" id="KW-0648">Protein biosynthesis</keyword>
<dbReference type="GO" id="GO:0003743">
    <property type="term" value="F:translation initiation factor activity"/>
    <property type="evidence" value="ECO:0007669"/>
    <property type="project" value="UniProtKB-KW"/>
</dbReference>
<dbReference type="Proteomes" id="UP001152519">
    <property type="component" value="Unassembled WGS sequence"/>
</dbReference>
<feature type="compositionally biased region" description="Basic and acidic residues" evidence="1">
    <location>
        <begin position="46"/>
        <end position="56"/>
    </location>
</feature>
<name>A0A9W4DKY0_9ACTN</name>
<accession>A0A9W4DKY0</accession>
<reference evidence="2" key="1">
    <citation type="submission" date="2021-05" db="EMBL/GenBank/DDBJ databases">
        <authorList>
            <person name="Arsene-Ploetze F."/>
        </authorList>
    </citation>
    <scope>NUCLEOTIDE SEQUENCE</scope>
    <source>
        <strain evidence="2">DSM 42138</strain>
    </source>
</reference>
<organism evidence="2 3">
    <name type="scientific">Actinacidiphila cocklensis</name>
    <dbReference type="NCBI Taxonomy" id="887465"/>
    <lineage>
        <taxon>Bacteria</taxon>
        <taxon>Bacillati</taxon>
        <taxon>Actinomycetota</taxon>
        <taxon>Actinomycetes</taxon>
        <taxon>Kitasatosporales</taxon>
        <taxon>Streptomycetaceae</taxon>
        <taxon>Actinacidiphila</taxon>
    </lineage>
</organism>
<proteinExistence type="predicted"/>
<dbReference type="AlphaFoldDB" id="A0A9W4DKY0"/>